<reference evidence="4" key="1">
    <citation type="journal article" date="2023" name="Plant J.">
        <title>Genome sequences and population genomics provide insights into the demographic history, inbreeding, and mutation load of two 'living fossil' tree species of Dipteronia.</title>
        <authorList>
            <person name="Feng Y."/>
            <person name="Comes H.P."/>
            <person name="Chen J."/>
            <person name="Zhu S."/>
            <person name="Lu R."/>
            <person name="Zhang X."/>
            <person name="Li P."/>
            <person name="Qiu J."/>
            <person name="Olsen K.M."/>
            <person name="Qiu Y."/>
        </authorList>
    </citation>
    <scope>NUCLEOTIDE SEQUENCE</scope>
    <source>
        <strain evidence="4">NBL</strain>
    </source>
</reference>
<dbReference type="Pfam" id="PF01419">
    <property type="entry name" value="Jacalin"/>
    <property type="match status" value="2"/>
</dbReference>
<evidence type="ECO:0000259" key="3">
    <source>
        <dbReference type="PROSITE" id="PS51752"/>
    </source>
</evidence>
<dbReference type="AlphaFoldDB" id="A0AAD9Z974"/>
<dbReference type="SMART" id="SM00915">
    <property type="entry name" value="Jacalin"/>
    <property type="match status" value="2"/>
</dbReference>
<accession>A0AAD9Z974</accession>
<dbReference type="GO" id="GO:0030246">
    <property type="term" value="F:carbohydrate binding"/>
    <property type="evidence" value="ECO:0007669"/>
    <property type="project" value="UniProtKB-KW"/>
</dbReference>
<dbReference type="Gene3D" id="2.100.10.30">
    <property type="entry name" value="Jacalin-like lectin domain"/>
    <property type="match status" value="3"/>
</dbReference>
<evidence type="ECO:0000313" key="5">
    <source>
        <dbReference type="Proteomes" id="UP001281410"/>
    </source>
</evidence>
<dbReference type="SUPFAM" id="SSF51101">
    <property type="entry name" value="Mannose-binding lectins"/>
    <property type="match status" value="2"/>
</dbReference>
<dbReference type="PROSITE" id="PS51752">
    <property type="entry name" value="JACALIN_LECTIN"/>
    <property type="match status" value="1"/>
</dbReference>
<name>A0AAD9Z974_9ROSI</name>
<comment type="similarity">
    <text evidence="1">Belongs to the jacalin lectin family.</text>
</comment>
<evidence type="ECO:0000256" key="1">
    <source>
        <dbReference type="ARBA" id="ARBA00006568"/>
    </source>
</evidence>
<dbReference type="CDD" id="cd09612">
    <property type="entry name" value="Jacalin"/>
    <property type="match status" value="1"/>
</dbReference>
<dbReference type="InterPro" id="IPR033734">
    <property type="entry name" value="Jacalin-like_lectin_dom_plant"/>
</dbReference>
<gene>
    <name evidence="4" type="ORF">Dsin_032670</name>
</gene>
<comment type="caution">
    <text evidence="4">The sequence shown here is derived from an EMBL/GenBank/DDBJ whole genome shotgun (WGS) entry which is preliminary data.</text>
</comment>
<feature type="domain" description="Jacalin-type lectin" evidence="3">
    <location>
        <begin position="140"/>
        <end position="306"/>
    </location>
</feature>
<dbReference type="InterPro" id="IPR036404">
    <property type="entry name" value="Jacalin-like_lectin_dom_sf"/>
</dbReference>
<dbReference type="EMBL" id="JANJYJ010000610">
    <property type="protein sequence ID" value="KAK3173859.1"/>
    <property type="molecule type" value="Genomic_DNA"/>
</dbReference>
<evidence type="ECO:0000313" key="4">
    <source>
        <dbReference type="EMBL" id="KAK3173859.1"/>
    </source>
</evidence>
<protein>
    <recommendedName>
        <fullName evidence="3">Jacalin-type lectin domain-containing protein</fullName>
    </recommendedName>
</protein>
<keyword evidence="5" id="KW-1185">Reference proteome</keyword>
<dbReference type="Proteomes" id="UP001281410">
    <property type="component" value="Unassembled WGS sequence"/>
</dbReference>
<proteinExistence type="inferred from homology"/>
<sequence length="306" mass="33731">MGSTHNLDRSPIKGELWGGQGGRDWDYRPENGIVEITIQYADAVDSLTFTHAIENSTDNSSEKFGGRGGKLQQTITIDWPNEYLTKISGTIVSEKNRAIVGFFGRLGNFIDAIGVYYKDPPAPIETTKVNTAITLNKDIPREVGPWGGNKGKAWDDGRLKGRITEIDVHVGNGVIHGIHYRYESEDSCDASPIFLSNKHGGEGATTIYRIKLEKENTDHRNRNKNICLTEDLVGISGFYGAFDGNCCVEYQVVRSISFYTTKGKYGPFGTEIGTFFNSPACTNNAKVVGFHGRSGEYLDAIGIHFE</sequence>
<keyword evidence="2" id="KW-0430">Lectin</keyword>
<dbReference type="PANTHER" id="PTHR47293:SF68">
    <property type="entry name" value="JACALIN-RELATED LECTIN 3"/>
    <property type="match status" value="1"/>
</dbReference>
<dbReference type="PANTHER" id="PTHR47293">
    <property type="entry name" value="JACALIN-RELATED LECTIN 3"/>
    <property type="match status" value="1"/>
</dbReference>
<organism evidence="4 5">
    <name type="scientific">Dipteronia sinensis</name>
    <dbReference type="NCBI Taxonomy" id="43782"/>
    <lineage>
        <taxon>Eukaryota</taxon>
        <taxon>Viridiplantae</taxon>
        <taxon>Streptophyta</taxon>
        <taxon>Embryophyta</taxon>
        <taxon>Tracheophyta</taxon>
        <taxon>Spermatophyta</taxon>
        <taxon>Magnoliopsida</taxon>
        <taxon>eudicotyledons</taxon>
        <taxon>Gunneridae</taxon>
        <taxon>Pentapetalae</taxon>
        <taxon>rosids</taxon>
        <taxon>malvids</taxon>
        <taxon>Sapindales</taxon>
        <taxon>Sapindaceae</taxon>
        <taxon>Hippocastanoideae</taxon>
        <taxon>Acereae</taxon>
        <taxon>Dipteronia</taxon>
    </lineage>
</organism>
<dbReference type="InterPro" id="IPR001229">
    <property type="entry name" value="Jacalin-like_lectin_dom"/>
</dbReference>
<evidence type="ECO:0000256" key="2">
    <source>
        <dbReference type="ARBA" id="ARBA00022734"/>
    </source>
</evidence>